<keyword evidence="3" id="KW-1185">Reference proteome</keyword>
<sequence length="228" mass="25265">MNRNYFFLYFLLLATSAVAQPVDLQGTYGYGGLGAESFTFVGADSFYYSGFFCTWGQSGRGTVQSRGDRLFFTFEMQKPQPALLPLATATRTGSGGVVDTVLIRCIDTAGRAVAYATIRSGLTSADLRNGTTADSSGFARLLLPRGYAVYHLEASAVSFSNARVTLPRPGNYTVTFRLPPHPLFNQHITDGRVWEYEMEYVSEWELLMRRVGSRGPFVRFKKKVAIGR</sequence>
<comment type="caution">
    <text evidence="2">The sequence shown here is derived from an EMBL/GenBank/DDBJ whole genome shotgun (WGS) entry which is preliminary data.</text>
</comment>
<protein>
    <recommendedName>
        <fullName evidence="4">Carboxypeptidase regulatory-like domain-containing protein</fullName>
    </recommendedName>
</protein>
<feature type="signal peptide" evidence="1">
    <location>
        <begin position="1"/>
        <end position="19"/>
    </location>
</feature>
<evidence type="ECO:0000256" key="1">
    <source>
        <dbReference type="SAM" id="SignalP"/>
    </source>
</evidence>
<reference evidence="3" key="1">
    <citation type="journal article" date="2019" name="Int. J. Syst. Evol. Microbiol.">
        <title>The Global Catalogue of Microorganisms (GCM) 10K type strain sequencing project: providing services to taxonomists for standard genome sequencing and annotation.</title>
        <authorList>
            <consortium name="The Broad Institute Genomics Platform"/>
            <consortium name="The Broad Institute Genome Sequencing Center for Infectious Disease"/>
            <person name="Wu L."/>
            <person name="Ma J."/>
        </authorList>
    </citation>
    <scope>NUCLEOTIDE SEQUENCE [LARGE SCALE GENOMIC DNA]</scope>
    <source>
        <strain evidence="3">JCM 17919</strain>
    </source>
</reference>
<evidence type="ECO:0000313" key="3">
    <source>
        <dbReference type="Proteomes" id="UP001501725"/>
    </source>
</evidence>
<accession>A0ABP8HTF1</accession>
<keyword evidence="1" id="KW-0732">Signal</keyword>
<evidence type="ECO:0000313" key="2">
    <source>
        <dbReference type="EMBL" id="GAA4344036.1"/>
    </source>
</evidence>
<name>A0ABP8HTF1_9BACT</name>
<dbReference type="RefSeq" id="WP_345258245.1">
    <property type="nucleotide sequence ID" value="NZ_BAABGY010000018.1"/>
</dbReference>
<feature type="chain" id="PRO_5045865779" description="Carboxypeptidase regulatory-like domain-containing protein" evidence="1">
    <location>
        <begin position="20"/>
        <end position="228"/>
    </location>
</feature>
<gene>
    <name evidence="2" type="ORF">GCM10023184_44820</name>
</gene>
<dbReference type="Proteomes" id="UP001501725">
    <property type="component" value="Unassembled WGS sequence"/>
</dbReference>
<evidence type="ECO:0008006" key="4">
    <source>
        <dbReference type="Google" id="ProtNLM"/>
    </source>
</evidence>
<proteinExistence type="predicted"/>
<dbReference type="InterPro" id="IPR008969">
    <property type="entry name" value="CarboxyPept-like_regulatory"/>
</dbReference>
<dbReference type="SUPFAM" id="SSF49464">
    <property type="entry name" value="Carboxypeptidase regulatory domain-like"/>
    <property type="match status" value="1"/>
</dbReference>
<dbReference type="EMBL" id="BAABGY010000018">
    <property type="protein sequence ID" value="GAA4344036.1"/>
    <property type="molecule type" value="Genomic_DNA"/>
</dbReference>
<organism evidence="2 3">
    <name type="scientific">Flaviaesturariibacter amylovorans</name>
    <dbReference type="NCBI Taxonomy" id="1084520"/>
    <lineage>
        <taxon>Bacteria</taxon>
        <taxon>Pseudomonadati</taxon>
        <taxon>Bacteroidota</taxon>
        <taxon>Chitinophagia</taxon>
        <taxon>Chitinophagales</taxon>
        <taxon>Chitinophagaceae</taxon>
        <taxon>Flaviaestuariibacter</taxon>
    </lineage>
</organism>